<dbReference type="Pfam" id="PF07690">
    <property type="entry name" value="MFS_1"/>
    <property type="match status" value="1"/>
</dbReference>
<evidence type="ECO:0000256" key="3">
    <source>
        <dbReference type="ARBA" id="ARBA00022989"/>
    </source>
</evidence>
<feature type="transmembrane region" description="Helical" evidence="5">
    <location>
        <begin position="305"/>
        <end position="327"/>
    </location>
</feature>
<evidence type="ECO:0000256" key="2">
    <source>
        <dbReference type="ARBA" id="ARBA00022692"/>
    </source>
</evidence>
<organism evidence="7 8">
    <name type="scientific">Actinophytocola algeriensis</name>
    <dbReference type="NCBI Taxonomy" id="1768010"/>
    <lineage>
        <taxon>Bacteria</taxon>
        <taxon>Bacillati</taxon>
        <taxon>Actinomycetota</taxon>
        <taxon>Actinomycetes</taxon>
        <taxon>Pseudonocardiales</taxon>
        <taxon>Pseudonocardiaceae</taxon>
    </lineage>
</organism>
<dbReference type="PROSITE" id="PS50850">
    <property type="entry name" value="MFS"/>
    <property type="match status" value="1"/>
</dbReference>
<dbReference type="InterPro" id="IPR001958">
    <property type="entry name" value="Tet-R_TetA/multi-R_MdtG-like"/>
</dbReference>
<dbReference type="CDD" id="cd17321">
    <property type="entry name" value="MFS_MMR_MDR_like"/>
    <property type="match status" value="1"/>
</dbReference>
<feature type="transmembrane region" description="Helical" evidence="5">
    <location>
        <begin position="278"/>
        <end position="299"/>
    </location>
</feature>
<keyword evidence="3 5" id="KW-1133">Transmembrane helix</keyword>
<proteinExistence type="predicted"/>
<dbReference type="InterPro" id="IPR020846">
    <property type="entry name" value="MFS_dom"/>
</dbReference>
<keyword evidence="4 5" id="KW-0472">Membrane</keyword>
<feature type="transmembrane region" description="Helical" evidence="5">
    <location>
        <begin position="339"/>
        <end position="362"/>
    </location>
</feature>
<evidence type="ECO:0000256" key="4">
    <source>
        <dbReference type="ARBA" id="ARBA00023136"/>
    </source>
</evidence>
<feature type="transmembrane region" description="Helical" evidence="5">
    <location>
        <begin position="374"/>
        <end position="393"/>
    </location>
</feature>
<keyword evidence="2 5" id="KW-0812">Transmembrane</keyword>
<accession>A0A7W7Q6G1</accession>
<dbReference type="PANTHER" id="PTHR42718:SF39">
    <property type="entry name" value="ACTINORHODIN TRANSPORTER-RELATED"/>
    <property type="match status" value="1"/>
</dbReference>
<evidence type="ECO:0000313" key="8">
    <source>
        <dbReference type="Proteomes" id="UP000520767"/>
    </source>
</evidence>
<gene>
    <name evidence="7" type="ORF">FHR82_004194</name>
</gene>
<evidence type="ECO:0000256" key="1">
    <source>
        <dbReference type="ARBA" id="ARBA00004651"/>
    </source>
</evidence>
<feature type="domain" description="Major facilitator superfamily (MFS) profile" evidence="6">
    <location>
        <begin position="14"/>
        <end position="467"/>
    </location>
</feature>
<dbReference type="RefSeq" id="WP_184812081.1">
    <property type="nucleotide sequence ID" value="NZ_JACHJQ010000004.1"/>
</dbReference>
<dbReference type="Proteomes" id="UP000520767">
    <property type="component" value="Unassembled WGS sequence"/>
</dbReference>
<dbReference type="GO" id="GO:0005886">
    <property type="term" value="C:plasma membrane"/>
    <property type="evidence" value="ECO:0007669"/>
    <property type="project" value="UniProtKB-SubCell"/>
</dbReference>
<reference evidence="7 8" key="1">
    <citation type="submission" date="2020-08" db="EMBL/GenBank/DDBJ databases">
        <title>Genomic Encyclopedia of Type Strains, Phase III (KMG-III): the genomes of soil and plant-associated and newly described type strains.</title>
        <authorList>
            <person name="Whitman W."/>
        </authorList>
    </citation>
    <scope>NUCLEOTIDE SEQUENCE [LARGE SCALE GENOMIC DNA]</scope>
    <source>
        <strain evidence="7 8">CECT 8960</strain>
    </source>
</reference>
<dbReference type="Gene3D" id="1.20.1720.10">
    <property type="entry name" value="Multidrug resistance protein D"/>
    <property type="match status" value="1"/>
</dbReference>
<evidence type="ECO:0000256" key="5">
    <source>
        <dbReference type="SAM" id="Phobius"/>
    </source>
</evidence>
<dbReference type="InterPro" id="IPR011701">
    <property type="entry name" value="MFS"/>
</dbReference>
<feature type="transmembrane region" description="Helical" evidence="5">
    <location>
        <begin position="173"/>
        <end position="193"/>
    </location>
</feature>
<dbReference type="PRINTS" id="PR01035">
    <property type="entry name" value="TCRTETA"/>
</dbReference>
<feature type="transmembrane region" description="Helical" evidence="5">
    <location>
        <begin position="105"/>
        <end position="126"/>
    </location>
</feature>
<evidence type="ECO:0000259" key="6">
    <source>
        <dbReference type="PROSITE" id="PS50850"/>
    </source>
</evidence>
<dbReference type="GO" id="GO:0022857">
    <property type="term" value="F:transmembrane transporter activity"/>
    <property type="evidence" value="ECO:0007669"/>
    <property type="project" value="InterPro"/>
</dbReference>
<name>A0A7W7Q6G1_9PSEU</name>
<dbReference type="AlphaFoldDB" id="A0A7W7Q6G1"/>
<dbReference type="InterPro" id="IPR036259">
    <property type="entry name" value="MFS_trans_sf"/>
</dbReference>
<keyword evidence="8" id="KW-1185">Reference proteome</keyword>
<dbReference type="Gene3D" id="1.20.1250.20">
    <property type="entry name" value="MFS general substrate transporter like domains"/>
    <property type="match status" value="1"/>
</dbReference>
<dbReference type="EMBL" id="JACHJQ010000004">
    <property type="protein sequence ID" value="MBB4907952.1"/>
    <property type="molecule type" value="Genomic_DNA"/>
</dbReference>
<comment type="subcellular location">
    <subcellularLocation>
        <location evidence="1">Cell membrane</location>
        <topology evidence="1">Multi-pass membrane protein</topology>
    </subcellularLocation>
</comment>
<feature type="transmembrane region" description="Helical" evidence="5">
    <location>
        <begin position="229"/>
        <end position="251"/>
    </location>
</feature>
<feature type="transmembrane region" description="Helical" evidence="5">
    <location>
        <begin position="50"/>
        <end position="68"/>
    </location>
</feature>
<feature type="transmembrane region" description="Helical" evidence="5">
    <location>
        <begin position="80"/>
        <end position="99"/>
    </location>
</feature>
<feature type="transmembrane region" description="Helical" evidence="5">
    <location>
        <begin position="138"/>
        <end position="161"/>
    </location>
</feature>
<sequence>MTTLIAPPRLSAAGLATLLLSTVLAPIDLFIVNVALPTIQSDLHASTSALEWVLAGYGVAFALLLVIGGRLGDALGRRRVLTWGLAAFTVTSLICGLAPTTTVLVLARAAQGAAAALMVPQVFSIMQATTSGEQRARTLGYFAAAAGVAMVLGQVLGGVLVAADVAGAGWRPIFLVNVPIGIAVILLVSRTLPESRAVDPIGVDRWGTVLLGGALLALLVPLLEGRTLGWPAWCWALLVLSPVLAASYFAVARRLERTGGVPLLPPTLLRMQTMRHGVLIAVPVFAGFGGFMFVFALVFQTGLHYSPLTAGLALTPAAIGFLVMSLQTSCLVARHGRRVLVTGAIVQVTGLLALTATTLNAWPDISVLDLAPGALLYGMGQGAIAPVLFRVILSGVPTEAAGAGSGVLTTTQQTSLALGVATLGSLFVALAGTLGMRDALVLTTLLMAGLSAVVGVLTARLPDPRHTPR</sequence>
<comment type="caution">
    <text evidence="7">The sequence shown here is derived from an EMBL/GenBank/DDBJ whole genome shotgun (WGS) entry which is preliminary data.</text>
</comment>
<protein>
    <submittedName>
        <fullName evidence="7">MFS family permease</fullName>
    </submittedName>
</protein>
<feature type="transmembrane region" description="Helical" evidence="5">
    <location>
        <begin position="414"/>
        <end position="434"/>
    </location>
</feature>
<dbReference type="SUPFAM" id="SSF103473">
    <property type="entry name" value="MFS general substrate transporter"/>
    <property type="match status" value="2"/>
</dbReference>
<evidence type="ECO:0000313" key="7">
    <source>
        <dbReference type="EMBL" id="MBB4907952.1"/>
    </source>
</evidence>
<feature type="transmembrane region" description="Helical" evidence="5">
    <location>
        <begin position="205"/>
        <end position="223"/>
    </location>
</feature>
<feature type="transmembrane region" description="Helical" evidence="5">
    <location>
        <begin position="440"/>
        <end position="459"/>
    </location>
</feature>
<dbReference type="PANTHER" id="PTHR42718">
    <property type="entry name" value="MAJOR FACILITATOR SUPERFAMILY MULTIDRUG TRANSPORTER MFSC"/>
    <property type="match status" value="1"/>
</dbReference>